<dbReference type="RefSeq" id="WP_164433989.1">
    <property type="nucleotide sequence ID" value="NZ_JAAIKT010000061.1"/>
</dbReference>
<gene>
    <name evidence="2" type="ORF">G4H13_35655</name>
</gene>
<name>A0A6G4AQM8_9ACTN</name>
<feature type="region of interest" description="Disordered" evidence="1">
    <location>
        <begin position="1"/>
        <end position="71"/>
    </location>
</feature>
<evidence type="ECO:0000313" key="3">
    <source>
        <dbReference type="Proteomes" id="UP000476310"/>
    </source>
</evidence>
<feature type="compositionally biased region" description="Basic and acidic residues" evidence="1">
    <location>
        <begin position="311"/>
        <end position="328"/>
    </location>
</feature>
<reference evidence="2" key="1">
    <citation type="submission" date="2020-02" db="EMBL/GenBank/DDBJ databases">
        <title>A new Streptomyces sp. for controlling soil-borne diseases.</title>
        <authorList>
            <person name="Li X."/>
            <person name="Tian Y."/>
            <person name="Gao K."/>
        </authorList>
    </citation>
    <scope>NUCLEOTIDE SEQUENCE [LARGE SCALE GENOMIC DNA]</scope>
    <source>
        <strain evidence="2">0250</strain>
    </source>
</reference>
<feature type="compositionally biased region" description="Acidic residues" evidence="1">
    <location>
        <begin position="564"/>
        <end position="573"/>
    </location>
</feature>
<feature type="compositionally biased region" description="Pro residues" evidence="1">
    <location>
        <begin position="43"/>
        <end position="57"/>
    </location>
</feature>
<keyword evidence="3" id="KW-1185">Reference proteome</keyword>
<evidence type="ECO:0000313" key="2">
    <source>
        <dbReference type="EMBL" id="NEW75548.1"/>
    </source>
</evidence>
<feature type="compositionally biased region" description="Low complexity" evidence="1">
    <location>
        <begin position="58"/>
        <end position="68"/>
    </location>
</feature>
<evidence type="ECO:0000256" key="1">
    <source>
        <dbReference type="SAM" id="MobiDB-lite"/>
    </source>
</evidence>
<organism evidence="2 3">
    <name type="scientific">Streptomyces rhizosphaericus</name>
    <dbReference type="NCBI Taxonomy" id="114699"/>
    <lineage>
        <taxon>Bacteria</taxon>
        <taxon>Bacillati</taxon>
        <taxon>Actinomycetota</taxon>
        <taxon>Actinomycetes</taxon>
        <taxon>Kitasatosporales</taxon>
        <taxon>Streptomycetaceae</taxon>
        <taxon>Streptomyces</taxon>
        <taxon>Streptomyces violaceusniger group</taxon>
    </lineage>
</organism>
<accession>A0A6G4AQM8</accession>
<dbReference type="AlphaFoldDB" id="A0A6G4AQM8"/>
<comment type="caution">
    <text evidence="2">The sequence shown here is derived from an EMBL/GenBank/DDBJ whole genome shotgun (WGS) entry which is preliminary data.</text>
</comment>
<feature type="compositionally biased region" description="Pro residues" evidence="1">
    <location>
        <begin position="537"/>
        <end position="553"/>
    </location>
</feature>
<sequence length="573" mass="62789">MSEYSLENLESPFLDAEPDGTAEADPTAVAALEAETPFTGPWPQQPMTPAAPPPPASAPEDLADSSAPEDLADSVAAERELWEAEGPSPATDASVAVPPFGFFKRLLMPVELLDRDKNATAIRHTQQWHPGASGVDPAHIRSQLAGYVNLSVVRAAIEAHNRDHPAAPIALGTPPIDAVFVEAVHQFQAKCYLDPEQADGLAGESTLDSLGFVKQRGLRTVNRVNTTARDRLKLAVETQPGAARAVRDETGGEHTDWFDHMVNPTFLGRHFNKGIHLVLAYRLRAAERWLLTLPQYAGMTPTELGRALRLDEPPDRTHDPVHKGHRPDATTNSMHTFGLAVDIRYWTNPWVKGQQFTEALRNSATLLGSDPIDADGSAAFLHRLGTNPSLTTRQIHQTLTRRNTDFHDYLTLRNAPDELRRVLAQRWSAQDWNAFQPGERQAGEAQGVAAAASRWLKTIQDDHRALRDNFDKREPADGFLNLHEDLVVALRDKACLCWGAVDIGPRESGDMMHFDTRVGKLGDILVHTVTSGDKPYPVSPGHPCLPGPPPKAPAPDHETTDVEQTTDADDIES</sequence>
<protein>
    <submittedName>
        <fullName evidence="2">Uncharacterized protein</fullName>
    </submittedName>
</protein>
<feature type="region of interest" description="Disordered" evidence="1">
    <location>
        <begin position="311"/>
        <end position="330"/>
    </location>
</feature>
<proteinExistence type="predicted"/>
<feature type="region of interest" description="Disordered" evidence="1">
    <location>
        <begin position="532"/>
        <end position="573"/>
    </location>
</feature>
<dbReference type="Proteomes" id="UP000476310">
    <property type="component" value="Unassembled WGS sequence"/>
</dbReference>
<dbReference type="EMBL" id="JAAIKT010000061">
    <property type="protein sequence ID" value="NEW75548.1"/>
    <property type="molecule type" value="Genomic_DNA"/>
</dbReference>